<dbReference type="Gene3D" id="3.40.50.720">
    <property type="entry name" value="NAD(P)-binding Rossmann-like Domain"/>
    <property type="match status" value="1"/>
</dbReference>
<dbReference type="EMBL" id="VOBQ01000002">
    <property type="protein sequence ID" value="TWO73085.1"/>
    <property type="molecule type" value="Genomic_DNA"/>
</dbReference>
<evidence type="ECO:0000313" key="2">
    <source>
        <dbReference type="Proteomes" id="UP000318199"/>
    </source>
</evidence>
<proteinExistence type="predicted"/>
<protein>
    <submittedName>
        <fullName evidence="1">Nucleoside-diphosphate sugar epimerase</fullName>
    </submittedName>
</protein>
<gene>
    <name evidence="1" type="ORF">FN976_02280</name>
</gene>
<organism evidence="1 2">
    <name type="scientific">Caenimonas sedimenti</name>
    <dbReference type="NCBI Taxonomy" id="2596921"/>
    <lineage>
        <taxon>Bacteria</taxon>
        <taxon>Pseudomonadati</taxon>
        <taxon>Pseudomonadota</taxon>
        <taxon>Betaproteobacteria</taxon>
        <taxon>Burkholderiales</taxon>
        <taxon>Comamonadaceae</taxon>
        <taxon>Caenimonas</taxon>
    </lineage>
</organism>
<dbReference type="AlphaFoldDB" id="A0A562ZXS7"/>
<dbReference type="SUPFAM" id="SSF51735">
    <property type="entry name" value="NAD(P)-binding Rossmann-fold domains"/>
    <property type="match status" value="1"/>
</dbReference>
<name>A0A562ZXS7_9BURK</name>
<dbReference type="OrthoDB" id="9798632at2"/>
<dbReference type="Proteomes" id="UP000318199">
    <property type="component" value="Unassembled WGS sequence"/>
</dbReference>
<comment type="caution">
    <text evidence="1">The sequence shown here is derived from an EMBL/GenBank/DDBJ whole genome shotgun (WGS) entry which is preliminary data.</text>
</comment>
<reference evidence="1 2" key="1">
    <citation type="submission" date="2019-07" db="EMBL/GenBank/DDBJ databases">
        <title>Caenimonas sedimenti sp. nov., isolated from activated sludge.</title>
        <authorList>
            <person name="Xu J."/>
        </authorList>
    </citation>
    <scope>NUCLEOTIDE SEQUENCE [LARGE SCALE GENOMIC DNA]</scope>
    <source>
        <strain evidence="1 2">HX-9-20</strain>
    </source>
</reference>
<dbReference type="InterPro" id="IPR036291">
    <property type="entry name" value="NAD(P)-bd_dom_sf"/>
</dbReference>
<evidence type="ECO:0000313" key="1">
    <source>
        <dbReference type="EMBL" id="TWO73085.1"/>
    </source>
</evidence>
<sequence length="214" mass="22150">MAGRTVLVAGASGLVGRAVLQGLLADDSVAAVHALGRRKLGIAHPKLTSHAVDFAALPPLPPVDEAYLALGTTIKVAGSQAAFRAVDLEANLAVARAVHANGTRKLGLVSAMGADVRSSIFYNRVKGELEDALASLGFTTLVIARPSFLAGDREALGQPVRGGEKLALRVSQVLRPLIPSNLRSIAASDVARALLVHVPTTQGRKVMLSGTMQS</sequence>
<accession>A0A562ZXS7</accession>
<dbReference type="PANTHER" id="PTHR14097">
    <property type="entry name" value="OXIDOREDUCTASE HTATIP2"/>
    <property type="match status" value="1"/>
</dbReference>
<keyword evidence="2" id="KW-1185">Reference proteome</keyword>
<dbReference type="PANTHER" id="PTHR14097:SF7">
    <property type="entry name" value="OXIDOREDUCTASE HTATIP2"/>
    <property type="match status" value="1"/>
</dbReference>